<dbReference type="GO" id="GO:0004735">
    <property type="term" value="F:pyrroline-5-carboxylate reductase activity"/>
    <property type="evidence" value="ECO:0007669"/>
    <property type="project" value="InterPro"/>
</dbReference>
<dbReference type="PIRSF" id="PIRSF000193">
    <property type="entry name" value="Pyrrol-5-carb_rd"/>
    <property type="match status" value="1"/>
</dbReference>
<dbReference type="InterPro" id="IPR008927">
    <property type="entry name" value="6-PGluconate_DH-like_C_sf"/>
</dbReference>
<dbReference type="SUPFAM" id="SSF48179">
    <property type="entry name" value="6-phosphogluconate dehydrogenase C-terminal domain-like"/>
    <property type="match status" value="1"/>
</dbReference>
<dbReference type="Pfam" id="PF03807">
    <property type="entry name" value="F420_oxidored"/>
    <property type="match status" value="1"/>
</dbReference>
<evidence type="ECO:0000259" key="4">
    <source>
        <dbReference type="Pfam" id="PF14748"/>
    </source>
</evidence>
<gene>
    <name evidence="5" type="primary">proC</name>
    <name evidence="5" type="ORF">SCHIN_v1c07610</name>
</gene>
<dbReference type="InterPro" id="IPR036291">
    <property type="entry name" value="NAD(P)-bd_dom_sf"/>
</dbReference>
<dbReference type="EMBL" id="CP043026">
    <property type="protein sequence ID" value="QEH61956.1"/>
    <property type="molecule type" value="Genomic_DNA"/>
</dbReference>
<dbReference type="PANTHER" id="PTHR11645">
    <property type="entry name" value="PYRROLINE-5-CARBOXYLATE REDUCTASE"/>
    <property type="match status" value="1"/>
</dbReference>
<dbReference type="Gene3D" id="3.40.50.720">
    <property type="entry name" value="NAD(P)-binding Rossmann-like Domain"/>
    <property type="match status" value="1"/>
</dbReference>
<reference evidence="5 6" key="1">
    <citation type="submission" date="2019-08" db="EMBL/GenBank/DDBJ databases">
        <title>Complete genome sequence of Spiroplasma chinense CCH (DSM 19755).</title>
        <authorList>
            <person name="Shen H.-Y."/>
            <person name="Lin Y.-C."/>
            <person name="Chou L."/>
            <person name="Kuo C.-H."/>
        </authorList>
    </citation>
    <scope>NUCLEOTIDE SEQUENCE [LARGE SCALE GENOMIC DNA]</scope>
    <source>
        <strain evidence="5 6">CCH</strain>
    </source>
</reference>
<dbReference type="InterPro" id="IPR029036">
    <property type="entry name" value="P5CR_dimer"/>
</dbReference>
<evidence type="ECO:0000313" key="6">
    <source>
        <dbReference type="Proteomes" id="UP000323144"/>
    </source>
</evidence>
<keyword evidence="2" id="KW-0521">NADP</keyword>
<evidence type="ECO:0000313" key="5">
    <source>
        <dbReference type="EMBL" id="QEH61956.1"/>
    </source>
</evidence>
<comment type="similarity">
    <text evidence="1">Belongs to the pyrroline-5-carboxylate reductase family.</text>
</comment>
<organism evidence="5 6">
    <name type="scientific">Spiroplasma chinense</name>
    <dbReference type="NCBI Taxonomy" id="216932"/>
    <lineage>
        <taxon>Bacteria</taxon>
        <taxon>Bacillati</taxon>
        <taxon>Mycoplasmatota</taxon>
        <taxon>Mollicutes</taxon>
        <taxon>Entomoplasmatales</taxon>
        <taxon>Spiroplasmataceae</taxon>
        <taxon>Spiroplasma</taxon>
    </lineage>
</organism>
<name>A0A5B9Y5G3_9MOLU</name>
<evidence type="ECO:0000259" key="3">
    <source>
        <dbReference type="Pfam" id="PF03807"/>
    </source>
</evidence>
<dbReference type="GO" id="GO:0055129">
    <property type="term" value="P:L-proline biosynthetic process"/>
    <property type="evidence" value="ECO:0007669"/>
    <property type="project" value="TreeGrafter"/>
</dbReference>
<evidence type="ECO:0000256" key="1">
    <source>
        <dbReference type="ARBA" id="ARBA00005525"/>
    </source>
</evidence>
<sequence length="261" mass="29614">MKILFIGTGHMGSAILEQYANKNKDNEIFILNRNLENSKLLAEKNNVRYLTDLTEIKNIKFDIFIIGVRPIDCAKLFESLDEIDISNSLIISMVNALSIESILNSFKNSLNLSVIRMIPNMNAIIGKSLTSYTTFGDNKTLLNCGLEILKSFGKVFEITEDKYPSFVTLTGTSPAYIFEFLKAFEQFGLENNYDHKFLKELIAEQIISTVENWKNNDKETEMLIKEICVPNGSTIAGYNVLLKEKFLETVMKCLNASKEKC</sequence>
<protein>
    <submittedName>
        <fullName evidence="5">Pyrroline-5-carboxylate reductase</fullName>
    </submittedName>
</protein>
<accession>A0A5B9Y5G3</accession>
<dbReference type="Gene3D" id="1.10.3730.10">
    <property type="entry name" value="ProC C-terminal domain-like"/>
    <property type="match status" value="1"/>
</dbReference>
<dbReference type="Pfam" id="PF14748">
    <property type="entry name" value="P5CR_dimer"/>
    <property type="match status" value="1"/>
</dbReference>
<dbReference type="InterPro" id="IPR000304">
    <property type="entry name" value="Pyrroline-COOH_reductase"/>
</dbReference>
<dbReference type="Proteomes" id="UP000323144">
    <property type="component" value="Chromosome"/>
</dbReference>
<dbReference type="RefSeq" id="WP_166508332.1">
    <property type="nucleotide sequence ID" value="NZ_CP043026.1"/>
</dbReference>
<dbReference type="AlphaFoldDB" id="A0A5B9Y5G3"/>
<dbReference type="SUPFAM" id="SSF51735">
    <property type="entry name" value="NAD(P)-binding Rossmann-fold domains"/>
    <property type="match status" value="1"/>
</dbReference>
<dbReference type="InterPro" id="IPR028939">
    <property type="entry name" value="P5C_Rdtase_cat_N"/>
</dbReference>
<dbReference type="KEGG" id="schi:SCHIN_v1c07610"/>
<dbReference type="PANTHER" id="PTHR11645:SF49">
    <property type="entry name" value="PYRROLINE-5-CARBOXYLATE REDUCTASE 1"/>
    <property type="match status" value="1"/>
</dbReference>
<evidence type="ECO:0000256" key="2">
    <source>
        <dbReference type="PIRSR" id="PIRSR000193-1"/>
    </source>
</evidence>
<proteinExistence type="inferred from homology"/>
<keyword evidence="6" id="KW-1185">Reference proteome</keyword>
<feature type="domain" description="Pyrroline-5-carboxylate reductase catalytic N-terminal" evidence="3">
    <location>
        <begin position="2"/>
        <end position="95"/>
    </location>
</feature>
<feature type="binding site" evidence="2">
    <location>
        <begin position="6"/>
        <end position="11"/>
    </location>
    <ligand>
        <name>NADP(+)</name>
        <dbReference type="ChEBI" id="CHEBI:58349"/>
    </ligand>
</feature>
<feature type="domain" description="Pyrroline-5-carboxylate reductase dimerisation" evidence="4">
    <location>
        <begin position="160"/>
        <end position="260"/>
    </location>
</feature>